<feature type="region of interest" description="Disordered" evidence="1">
    <location>
        <begin position="322"/>
        <end position="359"/>
    </location>
</feature>
<dbReference type="Proteomes" id="UP000192578">
    <property type="component" value="Unassembled WGS sequence"/>
</dbReference>
<organism evidence="2 3">
    <name type="scientific">Hypsibius exemplaris</name>
    <name type="common">Freshwater tardigrade</name>
    <dbReference type="NCBI Taxonomy" id="2072580"/>
    <lineage>
        <taxon>Eukaryota</taxon>
        <taxon>Metazoa</taxon>
        <taxon>Ecdysozoa</taxon>
        <taxon>Tardigrada</taxon>
        <taxon>Eutardigrada</taxon>
        <taxon>Parachela</taxon>
        <taxon>Hypsibioidea</taxon>
        <taxon>Hypsibiidae</taxon>
        <taxon>Hypsibius</taxon>
    </lineage>
</organism>
<feature type="region of interest" description="Disordered" evidence="1">
    <location>
        <begin position="154"/>
        <end position="189"/>
    </location>
</feature>
<dbReference type="EMBL" id="MTYJ01000057">
    <property type="protein sequence ID" value="OQV17762.1"/>
    <property type="molecule type" value="Genomic_DNA"/>
</dbReference>
<evidence type="ECO:0000313" key="2">
    <source>
        <dbReference type="EMBL" id="OQV17762.1"/>
    </source>
</evidence>
<comment type="caution">
    <text evidence="2">The sequence shown here is derived from an EMBL/GenBank/DDBJ whole genome shotgun (WGS) entry which is preliminary data.</text>
</comment>
<protein>
    <submittedName>
        <fullName evidence="2">Uncharacterized protein</fullName>
    </submittedName>
</protein>
<dbReference type="AlphaFoldDB" id="A0A1W0WRF9"/>
<sequence>MPLYFSELFESRHLTDLDKTTLNLLSTMYKKKMKSSLSTRIITPHYIPGLDFDQVSRTSPREYIPDDNQDSGDNIRLRGKSFAKRSVLEIPPKNNVLKDRNSDHKMLAPVEAAGDWTQVSPSGKRNGPEKRNEPLSPMVPRSVVDNICSSLKNIPPEINGKTPSSAAVSPNTSFRESDDEGCVLSPSPSSSPKAKYVAPAFRIHDGIDLTPAKVPAALSAIMEEERRALAFKLEKATPLNRPKTGSHSRHGRKFVGVKLQATDAVVEEAAGKELESTRPRSNPWNRALPVGPTFMEVMAMEEEETKKAAAVAAVTAAKTSPVVVPPSKPTLHVPSQPWSIQPAASKSTPSTSFNSISPLTSPNPVSSFLTIQREEQSQLFELQKSRSRPLHLIQAEERAVDELLEFYGARDNPEEWITVERVLPKLAAASWYPRSH</sequence>
<evidence type="ECO:0000313" key="3">
    <source>
        <dbReference type="Proteomes" id="UP000192578"/>
    </source>
</evidence>
<gene>
    <name evidence="2" type="ORF">BV898_08219</name>
</gene>
<evidence type="ECO:0000256" key="1">
    <source>
        <dbReference type="SAM" id="MobiDB-lite"/>
    </source>
</evidence>
<proteinExistence type="predicted"/>
<feature type="compositionally biased region" description="Polar residues" evidence="1">
    <location>
        <begin position="336"/>
        <end position="359"/>
    </location>
</feature>
<dbReference type="OrthoDB" id="10072075at2759"/>
<name>A0A1W0WRF9_HYPEX</name>
<feature type="region of interest" description="Disordered" evidence="1">
    <location>
        <begin position="110"/>
        <end position="140"/>
    </location>
</feature>
<keyword evidence="3" id="KW-1185">Reference proteome</keyword>
<feature type="compositionally biased region" description="Polar residues" evidence="1">
    <location>
        <begin position="161"/>
        <end position="174"/>
    </location>
</feature>
<reference evidence="3" key="1">
    <citation type="submission" date="2017-01" db="EMBL/GenBank/DDBJ databases">
        <title>Comparative genomics of anhydrobiosis in the tardigrade Hypsibius dujardini.</title>
        <authorList>
            <person name="Yoshida Y."/>
            <person name="Koutsovoulos G."/>
            <person name="Laetsch D."/>
            <person name="Stevens L."/>
            <person name="Kumar S."/>
            <person name="Horikawa D."/>
            <person name="Ishino K."/>
            <person name="Komine S."/>
            <person name="Tomita M."/>
            <person name="Blaxter M."/>
            <person name="Arakawa K."/>
        </authorList>
    </citation>
    <scope>NUCLEOTIDE SEQUENCE [LARGE SCALE GENOMIC DNA]</scope>
    <source>
        <strain evidence="3">Z151</strain>
    </source>
</reference>
<accession>A0A1W0WRF9</accession>